<gene>
    <name evidence="2" type="ORF">C8R26_1506</name>
</gene>
<dbReference type="InterPro" id="IPR013783">
    <property type="entry name" value="Ig-like_fold"/>
</dbReference>
<dbReference type="Gene3D" id="2.60.120.200">
    <property type="match status" value="1"/>
</dbReference>
<dbReference type="AlphaFoldDB" id="A0A2T5H4G6"/>
<proteinExistence type="predicted"/>
<feature type="transmembrane region" description="Helical" evidence="1">
    <location>
        <begin position="31"/>
        <end position="52"/>
    </location>
</feature>
<dbReference type="Gene3D" id="2.60.40.10">
    <property type="entry name" value="Immunoglobulins"/>
    <property type="match status" value="1"/>
</dbReference>
<dbReference type="RefSeq" id="WP_146162074.1">
    <property type="nucleotide sequence ID" value="NZ_QAOI01000050.1"/>
</dbReference>
<sequence length="445" mass="48975">MKIFYQVVYTTNLPVLIGNMLRVKQLRTHQMVRFGGVMVLFTLLSFTFAFFAPTAHAATMLFKSNFGPGVSLGTPTGFYTNGAWQYILGTDKETGFSWPIKALGADFSGIQLITIDPIDSTSIGNYITNEIRQVTGPKGSLVNELFQNVKIKGNLGQAGSQGPLLIKRPWTIGDVDDLYMTYWFKYPADFPSKLTREVPGAGWRTQFEIKTGGYLNTWAGDYRISIVVLKGLDGQLYWQTKGDNVANGPWSKVDYWTVDNRTVAVPVDKWFKFEVYWHRSNGSDGRFWAAIDGKEIVDHFGPNMGNYNLPITRIIANNPYSGGYATVESHSTGLEIWDGFPCGEGISCYNFDTAAPSSPTSLVASLSNYYTAAGVSLSWKASSDTVAVAGYNVYRNGSKVGQSTMTSYRDVIYGSPTGSLYSYTVRAFDAAGNLSLPSNAALTTY</sequence>
<evidence type="ECO:0000313" key="3">
    <source>
        <dbReference type="Proteomes" id="UP000244128"/>
    </source>
</evidence>
<keyword evidence="1" id="KW-0812">Transmembrane</keyword>
<keyword evidence="1" id="KW-1133">Transmembrane helix</keyword>
<keyword evidence="1" id="KW-0472">Membrane</keyword>
<dbReference type="Proteomes" id="UP000244128">
    <property type="component" value="Unassembled WGS sequence"/>
</dbReference>
<reference evidence="2 3" key="1">
    <citation type="submission" date="2018-04" db="EMBL/GenBank/DDBJ databases">
        <title>Active sludge and wastewater microbial communities from Klosterneuburg, Austria.</title>
        <authorList>
            <person name="Wagner M."/>
        </authorList>
    </citation>
    <scope>NUCLEOTIDE SEQUENCE [LARGE SCALE GENOMIC DNA]</scope>
    <source>
        <strain evidence="2 3">Nm49</strain>
    </source>
</reference>
<dbReference type="SUPFAM" id="SSF49265">
    <property type="entry name" value="Fibronectin type III"/>
    <property type="match status" value="1"/>
</dbReference>
<dbReference type="InterPro" id="IPR036116">
    <property type="entry name" value="FN3_sf"/>
</dbReference>
<dbReference type="EMBL" id="QAOI01000050">
    <property type="protein sequence ID" value="PTQ66444.1"/>
    <property type="molecule type" value="Genomic_DNA"/>
</dbReference>
<evidence type="ECO:0000256" key="1">
    <source>
        <dbReference type="SAM" id="Phobius"/>
    </source>
</evidence>
<comment type="caution">
    <text evidence="2">The sequence shown here is derived from an EMBL/GenBank/DDBJ whole genome shotgun (WGS) entry which is preliminary data.</text>
</comment>
<name>A0A2T5H4G6_9PROT</name>
<accession>A0A2T5H4G6</accession>
<protein>
    <recommendedName>
        <fullName evidence="4">Fibronectin type-III domain-containing protein</fullName>
    </recommendedName>
</protein>
<organism evidence="2 3">
    <name type="scientific">Nitrosomonas oligotropha</name>
    <dbReference type="NCBI Taxonomy" id="42354"/>
    <lineage>
        <taxon>Bacteria</taxon>
        <taxon>Pseudomonadati</taxon>
        <taxon>Pseudomonadota</taxon>
        <taxon>Betaproteobacteria</taxon>
        <taxon>Nitrosomonadales</taxon>
        <taxon>Nitrosomonadaceae</taxon>
        <taxon>Nitrosomonas</taxon>
    </lineage>
</organism>
<evidence type="ECO:0000313" key="2">
    <source>
        <dbReference type="EMBL" id="PTQ66444.1"/>
    </source>
</evidence>
<evidence type="ECO:0008006" key="4">
    <source>
        <dbReference type="Google" id="ProtNLM"/>
    </source>
</evidence>